<dbReference type="AlphaFoldDB" id="A0A5C6FAH1"/>
<protein>
    <recommendedName>
        <fullName evidence="3">AAA+ ATPase domain-containing protein</fullName>
    </recommendedName>
</protein>
<dbReference type="RefSeq" id="WP_146532141.1">
    <property type="nucleotide sequence ID" value="NZ_SJPX01000001.1"/>
</dbReference>
<proteinExistence type="predicted"/>
<organism evidence="1 2">
    <name type="scientific">Rubripirellula reticaptiva</name>
    <dbReference type="NCBI Taxonomy" id="2528013"/>
    <lineage>
        <taxon>Bacteria</taxon>
        <taxon>Pseudomonadati</taxon>
        <taxon>Planctomycetota</taxon>
        <taxon>Planctomycetia</taxon>
        <taxon>Pirellulales</taxon>
        <taxon>Pirellulaceae</taxon>
        <taxon>Rubripirellula</taxon>
    </lineage>
</organism>
<evidence type="ECO:0000313" key="1">
    <source>
        <dbReference type="EMBL" id="TWU57206.1"/>
    </source>
</evidence>
<reference evidence="1 2" key="1">
    <citation type="submission" date="2019-02" db="EMBL/GenBank/DDBJ databases">
        <title>Deep-cultivation of Planctomycetes and their phenomic and genomic characterization uncovers novel biology.</title>
        <authorList>
            <person name="Wiegand S."/>
            <person name="Jogler M."/>
            <person name="Boedeker C."/>
            <person name="Pinto D."/>
            <person name="Vollmers J."/>
            <person name="Rivas-Marin E."/>
            <person name="Kohn T."/>
            <person name="Peeters S.H."/>
            <person name="Heuer A."/>
            <person name="Rast P."/>
            <person name="Oberbeckmann S."/>
            <person name="Bunk B."/>
            <person name="Jeske O."/>
            <person name="Meyerdierks A."/>
            <person name="Storesund J.E."/>
            <person name="Kallscheuer N."/>
            <person name="Luecker S."/>
            <person name="Lage O.M."/>
            <person name="Pohl T."/>
            <person name="Merkel B.J."/>
            <person name="Hornburger P."/>
            <person name="Mueller R.-W."/>
            <person name="Bruemmer F."/>
            <person name="Labrenz M."/>
            <person name="Spormann A.M."/>
            <person name="Op Den Camp H."/>
            <person name="Overmann J."/>
            <person name="Amann R."/>
            <person name="Jetten M.S.M."/>
            <person name="Mascher T."/>
            <person name="Medema M.H."/>
            <person name="Devos D.P."/>
            <person name="Kaster A.-K."/>
            <person name="Ovreas L."/>
            <person name="Rohde M."/>
            <person name="Galperin M.Y."/>
            <person name="Jogler C."/>
        </authorList>
    </citation>
    <scope>NUCLEOTIDE SEQUENCE [LARGE SCALE GENOMIC DNA]</scope>
    <source>
        <strain evidence="1 2">Poly59</strain>
    </source>
</reference>
<evidence type="ECO:0000313" key="2">
    <source>
        <dbReference type="Proteomes" id="UP000317977"/>
    </source>
</evidence>
<accession>A0A5C6FAH1</accession>
<comment type="caution">
    <text evidence="1">The sequence shown here is derived from an EMBL/GenBank/DDBJ whole genome shotgun (WGS) entry which is preliminary data.</text>
</comment>
<dbReference type="EMBL" id="SJPX01000001">
    <property type="protein sequence ID" value="TWU57206.1"/>
    <property type="molecule type" value="Genomic_DNA"/>
</dbReference>
<dbReference type="OrthoDB" id="261128at2"/>
<keyword evidence="2" id="KW-1185">Reference proteome</keyword>
<gene>
    <name evidence="1" type="ORF">Poly59_01120</name>
</gene>
<name>A0A5C6FAH1_9BACT</name>
<dbReference type="Proteomes" id="UP000317977">
    <property type="component" value="Unassembled WGS sequence"/>
</dbReference>
<sequence length="220" mass="24935">MTKSEHPTWPPSIDPHRWERHHLVRNPFGELTREERTRLAIVDGDQWDSLIGRPHSAVQFIGDCGRGKTTRMLAIADRHAESAYVYLPENGTIPAIPTGNPVMIDEAQRLPRKIRHCIFSSGVSLVIATHKDLTGPLNRHGYQVHTERIGDHNNATHIRRVLNTRIEASMSDDGLAKLISAEDAEVLHRRFGSDLRGIEGFLYQQIQTQVMSDVEVRFVD</sequence>
<evidence type="ECO:0008006" key="3">
    <source>
        <dbReference type="Google" id="ProtNLM"/>
    </source>
</evidence>